<evidence type="ECO:0000256" key="3">
    <source>
        <dbReference type="ARBA" id="ARBA00019077"/>
    </source>
</evidence>
<keyword evidence="9" id="KW-1003">Cell membrane</keyword>
<dbReference type="PANTHER" id="PTHR42755">
    <property type="entry name" value="3-DEOXY-MANNO-OCTULOSONATE CYTIDYLYLTRANSFERASE"/>
    <property type="match status" value="1"/>
</dbReference>
<feature type="transmembrane region" description="Helical" evidence="9">
    <location>
        <begin position="6"/>
        <end position="25"/>
    </location>
</feature>
<accession>A0A0M4TM29</accession>
<comment type="catalytic activity">
    <reaction evidence="6 9">
        <text>lipid IVA (E. coli) + CMP-3-deoxy-beta-D-manno-octulosonate = alpha-Kdo-(2-&gt;6)-lipid IVA (E. coli) + CMP + H(+)</text>
        <dbReference type="Rhea" id="RHEA:28066"/>
        <dbReference type="ChEBI" id="CHEBI:15378"/>
        <dbReference type="ChEBI" id="CHEBI:58603"/>
        <dbReference type="ChEBI" id="CHEBI:60364"/>
        <dbReference type="ChEBI" id="CHEBI:60377"/>
        <dbReference type="ChEBI" id="CHEBI:85987"/>
        <dbReference type="EC" id="2.4.99.12"/>
    </reaction>
</comment>
<sequence>MIIIYYFLASILYLFGAIFLFFLSFKKKYHKSIPARFFLFNNPKFQDADVHFHACSFGEVQALKPLMQKFDSKAISVVTNTGFEAASKICSNTRFLPFEIFLPFWLKKSKILVIFEAELWLMLVFMAKLKGSRVILINARISDRSYKSYLKFGFFYRYLFKFIDKIYAQSELDKERLKSLGADEIEVVGNIKAAFLPSVSKIYEKPKARVIVLASTHLGEEEMILQNLNLKENDLLIIAPRHPERFAEVEKIAGDYAKKHDFSFAKFSQTYKFEAKVNLLDTLGELVNVYAISDIVVLGGSFAPNIGGHNPIECAQFNPVIISGEFIFNQKVLFSLVENIYIAKASEISGIIDSDAKKSKIAVQASTDAIIEDIRSTL</sequence>
<keyword evidence="9" id="KW-1133">Transmembrane helix</keyword>
<dbReference type="PANTHER" id="PTHR42755:SF1">
    <property type="entry name" value="3-DEOXY-D-MANNO-OCTULOSONIC ACID TRANSFERASE, MITOCHONDRIAL-RELATED"/>
    <property type="match status" value="1"/>
</dbReference>
<dbReference type="EMBL" id="CP012541">
    <property type="protein sequence ID" value="ALF47569.1"/>
    <property type="molecule type" value="Genomic_DNA"/>
</dbReference>
<evidence type="ECO:0000256" key="4">
    <source>
        <dbReference type="ARBA" id="ARBA00022679"/>
    </source>
</evidence>
<dbReference type="EC" id="2.4.99.12" evidence="2 9"/>
<dbReference type="InterPro" id="IPR039901">
    <property type="entry name" value="Kdotransferase"/>
</dbReference>
<evidence type="ECO:0000256" key="1">
    <source>
        <dbReference type="ARBA" id="ARBA00004713"/>
    </source>
</evidence>
<keyword evidence="9" id="KW-0812">Transmembrane</keyword>
<dbReference type="InterPro" id="IPR007507">
    <property type="entry name" value="Glycos_transf_N"/>
</dbReference>
<dbReference type="GO" id="GO:0009245">
    <property type="term" value="P:lipid A biosynthetic process"/>
    <property type="evidence" value="ECO:0007669"/>
    <property type="project" value="TreeGrafter"/>
</dbReference>
<evidence type="ECO:0000256" key="2">
    <source>
        <dbReference type="ARBA" id="ARBA00012621"/>
    </source>
</evidence>
<comment type="subcellular location">
    <subcellularLocation>
        <location evidence="9">Cell membrane</location>
    </subcellularLocation>
</comment>
<gene>
    <name evidence="11" type="primary">kdtA</name>
    <name evidence="11" type="ORF">CCON33237_0887</name>
</gene>
<proteinExistence type="inferred from homology"/>
<comment type="function">
    <text evidence="9">Involved in lipopolysaccharide (LPS) biosynthesis. Catalyzes the transfer of 3-deoxy-D-manno-octulosonate (Kdo) residue(s) from CMP-Kdo to lipid IV(A), the tetraacyldisaccharide-1,4'-bisphosphate precursor of lipid A.</text>
</comment>
<organism evidence="11 12">
    <name type="scientific">Campylobacter concisus</name>
    <dbReference type="NCBI Taxonomy" id="199"/>
    <lineage>
        <taxon>Bacteria</taxon>
        <taxon>Pseudomonadati</taxon>
        <taxon>Campylobacterota</taxon>
        <taxon>Epsilonproteobacteria</taxon>
        <taxon>Campylobacterales</taxon>
        <taxon>Campylobacteraceae</taxon>
        <taxon>Campylobacter</taxon>
    </lineage>
</organism>
<evidence type="ECO:0000313" key="12">
    <source>
        <dbReference type="Proteomes" id="UP000066049"/>
    </source>
</evidence>
<keyword evidence="4 9" id="KW-0808">Transferase</keyword>
<dbReference type="Gene3D" id="3.40.50.2000">
    <property type="entry name" value="Glycogen Phosphorylase B"/>
    <property type="match status" value="1"/>
</dbReference>
<evidence type="ECO:0000256" key="8">
    <source>
        <dbReference type="PIRSR" id="PIRSR639901-2"/>
    </source>
</evidence>
<dbReference type="Proteomes" id="UP000066049">
    <property type="component" value="Chromosome"/>
</dbReference>
<keyword evidence="9" id="KW-0448">Lipopolysaccharide biosynthesis</keyword>
<dbReference type="AlphaFoldDB" id="A0A0M4TM29"/>
<dbReference type="RefSeq" id="WP_054197395.1">
    <property type="nucleotide sequence ID" value="NZ_CABPUF010000003.1"/>
</dbReference>
<protein>
    <recommendedName>
        <fullName evidence="3 9">3-deoxy-D-manno-octulosonic acid transferase</fullName>
        <shortName evidence="9">Kdo transferase</shortName>
        <ecNumber evidence="2 9">2.4.99.12</ecNumber>
    </recommendedName>
    <alternativeName>
        <fullName evidence="5 9">Lipid IV(A) 3-deoxy-D-manno-octulosonic acid transferase</fullName>
    </alternativeName>
</protein>
<comment type="similarity">
    <text evidence="9">Belongs to the glycosyltransferase group 1 family.</text>
</comment>
<name>A0A0M4TM29_9BACT</name>
<comment type="pathway">
    <text evidence="1 9">Bacterial outer membrane biogenesis; LPS core biosynthesis.</text>
</comment>
<dbReference type="GeneID" id="28662563"/>
<evidence type="ECO:0000313" key="11">
    <source>
        <dbReference type="EMBL" id="ALF47569.1"/>
    </source>
</evidence>
<feature type="active site" description="Proton acceptor" evidence="7">
    <location>
        <position position="59"/>
    </location>
</feature>
<evidence type="ECO:0000259" key="10">
    <source>
        <dbReference type="Pfam" id="PF04413"/>
    </source>
</evidence>
<dbReference type="UniPathway" id="UPA00958"/>
<dbReference type="InterPro" id="IPR038107">
    <property type="entry name" value="Glycos_transf_N_sf"/>
</dbReference>
<feature type="site" description="Transition state stabilizer" evidence="8">
    <location>
        <position position="116"/>
    </location>
</feature>
<dbReference type="GO" id="GO:0009244">
    <property type="term" value="P:lipopolysaccharide core region biosynthetic process"/>
    <property type="evidence" value="ECO:0007669"/>
    <property type="project" value="UniProtKB-UniRule"/>
</dbReference>
<dbReference type="GO" id="GO:0043842">
    <property type="term" value="F:Kdo transferase activity"/>
    <property type="evidence" value="ECO:0007669"/>
    <property type="project" value="UniProtKB-EC"/>
</dbReference>
<dbReference type="Pfam" id="PF04413">
    <property type="entry name" value="Glycos_transf_N"/>
    <property type="match status" value="1"/>
</dbReference>
<feature type="site" description="Transition state stabilizer" evidence="8">
    <location>
        <position position="192"/>
    </location>
</feature>
<keyword evidence="9" id="KW-0472">Membrane</keyword>
<evidence type="ECO:0000256" key="9">
    <source>
        <dbReference type="RuleBase" id="RU365103"/>
    </source>
</evidence>
<dbReference type="KEGG" id="ccoc:CCON33237_0887"/>
<dbReference type="NCBIfam" id="NF004389">
    <property type="entry name" value="PRK05749.1-5"/>
    <property type="match status" value="1"/>
</dbReference>
<dbReference type="PATRIC" id="fig|199.248.peg.921"/>
<dbReference type="GO" id="GO:0005886">
    <property type="term" value="C:plasma membrane"/>
    <property type="evidence" value="ECO:0007669"/>
    <property type="project" value="UniProtKB-SubCell"/>
</dbReference>
<evidence type="ECO:0000256" key="6">
    <source>
        <dbReference type="ARBA" id="ARBA00049183"/>
    </source>
</evidence>
<keyword evidence="11" id="KW-0328">Glycosyltransferase</keyword>
<evidence type="ECO:0000256" key="7">
    <source>
        <dbReference type="PIRSR" id="PIRSR639901-1"/>
    </source>
</evidence>
<evidence type="ECO:0000256" key="5">
    <source>
        <dbReference type="ARBA" id="ARBA00031445"/>
    </source>
</evidence>
<feature type="domain" description="3-deoxy-D-manno-octulosonic-acid transferase N-terminal" evidence="10">
    <location>
        <begin position="33"/>
        <end position="193"/>
    </location>
</feature>
<reference evidence="12" key="1">
    <citation type="submission" date="2015-08" db="EMBL/GenBank/DDBJ databases">
        <title>Comparative genomics of the Campylobacter concisus group.</title>
        <authorList>
            <person name="Miller W.G."/>
            <person name="Yee E."/>
            <person name="Chapman M.H."/>
            <person name="Huynh S."/>
            <person name="Bono J.L."/>
            <person name="On S.L.W."/>
            <person name="St Leger J."/>
            <person name="Foster G."/>
            <person name="Parker C.T."/>
        </authorList>
    </citation>
    <scope>NUCLEOTIDE SEQUENCE [LARGE SCALE GENOMIC DNA]</scope>
    <source>
        <strain evidence="12">ATCC 33237</strain>
    </source>
</reference>
<dbReference type="SUPFAM" id="SSF53756">
    <property type="entry name" value="UDP-Glycosyltransferase/glycogen phosphorylase"/>
    <property type="match status" value="1"/>
</dbReference>
<dbReference type="Gene3D" id="3.40.50.11720">
    <property type="entry name" value="3-Deoxy-D-manno-octulosonic-acid transferase, N-terminal domain"/>
    <property type="match status" value="1"/>
</dbReference>